<dbReference type="Pfam" id="PF02541">
    <property type="entry name" value="Ppx-GppA"/>
    <property type="match status" value="1"/>
</dbReference>
<keyword evidence="5" id="KW-1185">Reference proteome</keyword>
<evidence type="ECO:0000259" key="2">
    <source>
        <dbReference type="Pfam" id="PF02541"/>
    </source>
</evidence>
<feature type="domain" description="Ppx/GppA phosphatase N-terminal" evidence="2">
    <location>
        <begin position="23"/>
        <end position="276"/>
    </location>
</feature>
<dbReference type="InterPro" id="IPR050273">
    <property type="entry name" value="GppA/Ppx_hydrolase"/>
</dbReference>
<accession>A0A1M6IN03</accession>
<feature type="domain" description="Ppx/GppA phosphatase C-terminal" evidence="3">
    <location>
        <begin position="323"/>
        <end position="478"/>
    </location>
</feature>
<gene>
    <name evidence="4" type="ORF">SAMN02745751_02369</name>
</gene>
<dbReference type="STRING" id="1121476.SAMN02745751_02369"/>
<dbReference type="SUPFAM" id="SSF109604">
    <property type="entry name" value="HD-domain/PDEase-like"/>
    <property type="match status" value="1"/>
</dbReference>
<evidence type="ECO:0000313" key="4">
    <source>
        <dbReference type="EMBL" id="SHJ35854.1"/>
    </source>
</evidence>
<name>A0A1M6IN03_9FIRM</name>
<comment type="similarity">
    <text evidence="1">Belongs to the GppA/Ppx family.</text>
</comment>
<dbReference type="EMBL" id="FQZL01000018">
    <property type="protein sequence ID" value="SHJ35854.1"/>
    <property type="molecule type" value="Genomic_DNA"/>
</dbReference>
<protein>
    <submittedName>
        <fullName evidence="4">Exopolyphosphatase / guanosine-5'-triphosphate,3'-diphosphate pyrophosphatase</fullName>
    </submittedName>
</protein>
<dbReference type="GO" id="GO:0016462">
    <property type="term" value="F:pyrophosphatase activity"/>
    <property type="evidence" value="ECO:0007669"/>
    <property type="project" value="TreeGrafter"/>
</dbReference>
<dbReference type="InterPro" id="IPR043129">
    <property type="entry name" value="ATPase_NBD"/>
</dbReference>
<dbReference type="RefSeq" id="WP_073049793.1">
    <property type="nucleotide sequence ID" value="NZ_FQZL01000018.1"/>
</dbReference>
<dbReference type="SUPFAM" id="SSF53067">
    <property type="entry name" value="Actin-like ATPase domain"/>
    <property type="match status" value="2"/>
</dbReference>
<proteinExistence type="inferred from homology"/>
<dbReference type="Gene3D" id="1.10.3210.10">
    <property type="entry name" value="Hypothetical protein af1432"/>
    <property type="match status" value="1"/>
</dbReference>
<dbReference type="PANTHER" id="PTHR30005:SF0">
    <property type="entry name" value="RETROGRADE REGULATION PROTEIN 2"/>
    <property type="match status" value="1"/>
</dbReference>
<sequence length="510" mass="59131">MENTRIASIIYIGSTYIGIRIGQNRKNKLNIIDQAKSRLSIGKDVFENRRIPVEKVDAIVEIIRNYKKLSKEYGCERIRLLASTALRESENRYYIRDRIFQETGINLEILTDAELKNHIFMSNIEGLKNKGQLEDNGMLAFIGSGNLGIAFYENNSINYLQNILIGTLKLYEIAKSAEKYSDKMNYLVKEQLHTYLNFLPKFLPKNEMKFLLVAGRATETIAALCSVEEETGMIGKEEFHRFFKEITGMNADKISIKYNVRKEFANEIIIATTIIENLVDISGVEGIILPDIFFFNTMFNEMLFPGKYRAMKNDIKQYAVSSSLKLAEMYKAYDSHIQYVDFLSEKIMKKLTRTNNFKDKEFLYLKIAVILHNIGKFINSDKHYLNSSYIIRNTDIIGLTEKDREIISLLVKYQSFLLPGENDNEYMALSPAEQICVSKLSAIMRMADSLDKNYKQKFKNIAVRMQKGDLVIQVESKKNTYIEQIKFNEYKEFFKEVYGMDIKLVIKRGI</sequence>
<dbReference type="Gene3D" id="3.30.420.40">
    <property type="match status" value="1"/>
</dbReference>
<organism evidence="4 5">
    <name type="scientific">Dethiosulfatibacter aminovorans DSM 17477</name>
    <dbReference type="NCBI Taxonomy" id="1121476"/>
    <lineage>
        <taxon>Bacteria</taxon>
        <taxon>Bacillati</taxon>
        <taxon>Bacillota</taxon>
        <taxon>Tissierellia</taxon>
        <taxon>Dethiosulfatibacter</taxon>
    </lineage>
</organism>
<dbReference type="Proteomes" id="UP000184052">
    <property type="component" value="Unassembled WGS sequence"/>
</dbReference>
<dbReference type="PANTHER" id="PTHR30005">
    <property type="entry name" value="EXOPOLYPHOSPHATASE"/>
    <property type="match status" value="1"/>
</dbReference>
<dbReference type="Pfam" id="PF21447">
    <property type="entry name" value="Ppx-GppA_III"/>
    <property type="match status" value="1"/>
</dbReference>
<evidence type="ECO:0000259" key="3">
    <source>
        <dbReference type="Pfam" id="PF21447"/>
    </source>
</evidence>
<reference evidence="4 5" key="1">
    <citation type="submission" date="2016-11" db="EMBL/GenBank/DDBJ databases">
        <authorList>
            <person name="Jaros S."/>
            <person name="Januszkiewicz K."/>
            <person name="Wedrychowicz H."/>
        </authorList>
    </citation>
    <scope>NUCLEOTIDE SEQUENCE [LARGE SCALE GENOMIC DNA]</scope>
    <source>
        <strain evidence="4 5">DSM 17477</strain>
    </source>
</reference>
<dbReference type="AlphaFoldDB" id="A0A1M6IN03"/>
<dbReference type="InterPro" id="IPR003695">
    <property type="entry name" value="Ppx_GppA_N"/>
</dbReference>
<dbReference type="InterPro" id="IPR048950">
    <property type="entry name" value="Ppx_GppA_C"/>
</dbReference>
<dbReference type="Gene3D" id="3.30.420.150">
    <property type="entry name" value="Exopolyphosphatase. Domain 2"/>
    <property type="match status" value="1"/>
</dbReference>
<evidence type="ECO:0000256" key="1">
    <source>
        <dbReference type="ARBA" id="ARBA00007125"/>
    </source>
</evidence>
<evidence type="ECO:0000313" key="5">
    <source>
        <dbReference type="Proteomes" id="UP000184052"/>
    </source>
</evidence>